<dbReference type="SUPFAM" id="SSF140383">
    <property type="entry name" value="BSD domain-like"/>
    <property type="match status" value="1"/>
</dbReference>
<evidence type="ECO:0000259" key="2">
    <source>
        <dbReference type="PROSITE" id="PS50858"/>
    </source>
</evidence>
<dbReference type="PROSITE" id="PS50858">
    <property type="entry name" value="BSD"/>
    <property type="match status" value="1"/>
</dbReference>
<feature type="compositionally biased region" description="Basic and acidic residues" evidence="1">
    <location>
        <begin position="57"/>
        <end position="66"/>
    </location>
</feature>
<organism evidence="3 4">
    <name type="scientific">Rhododendron simsii</name>
    <name type="common">Sims's rhododendron</name>
    <dbReference type="NCBI Taxonomy" id="118357"/>
    <lineage>
        <taxon>Eukaryota</taxon>
        <taxon>Viridiplantae</taxon>
        <taxon>Streptophyta</taxon>
        <taxon>Embryophyta</taxon>
        <taxon>Tracheophyta</taxon>
        <taxon>Spermatophyta</taxon>
        <taxon>Magnoliopsida</taxon>
        <taxon>eudicotyledons</taxon>
        <taxon>Gunneridae</taxon>
        <taxon>Pentapetalae</taxon>
        <taxon>asterids</taxon>
        <taxon>Ericales</taxon>
        <taxon>Ericaceae</taxon>
        <taxon>Ericoideae</taxon>
        <taxon>Rhodoreae</taxon>
        <taxon>Rhododendron</taxon>
    </lineage>
</organism>
<sequence length="428" mass="48688">MSWLARSIADSLRIDDDENTDEDDDDEEEETNPRKPNPNHSQSEHTENDDVEEEDDRSGRGVREDITEFTETLTRQLWGVASFLAPPPPPPPPPLPPYHNRIDRAVADRDRWERRDQSRNEGESPPLELEDEIVGEAAGVTEEVLAFAMNIAHHPETWLDFPMEEEDDVDDAVSSNAGVCSLSLYDSSSIRAFADLEMSNAQHEHVLAIQRLAPRLAALRIELCPAHMSDSYFWKVYFVLLHSRLHKHDAELLSTPQIVAARAMWMQELQKRTKTETGSFRRGTSCAKESANRWNDRWEEPFDDPPFDDTSGNMSVRTFAFEPATYSVTTEFETEKHAVASTEIGIFDKSVIEEEPVIKTRDVDLVAGPSFKAPIQNYDDEDEDDDWLKEDSELDGYSGTATFFVNDEDVSFSDLEEDDDCTMPLKPK</sequence>
<accession>A0A834LKR5</accession>
<reference evidence="3" key="1">
    <citation type="submission" date="2019-11" db="EMBL/GenBank/DDBJ databases">
        <authorList>
            <person name="Liu Y."/>
            <person name="Hou J."/>
            <person name="Li T.-Q."/>
            <person name="Guan C.-H."/>
            <person name="Wu X."/>
            <person name="Wu H.-Z."/>
            <person name="Ling F."/>
            <person name="Zhang R."/>
            <person name="Shi X.-G."/>
            <person name="Ren J.-P."/>
            <person name="Chen E.-F."/>
            <person name="Sun J.-M."/>
        </authorList>
    </citation>
    <scope>NUCLEOTIDE SEQUENCE</scope>
    <source>
        <strain evidence="3">Adult_tree_wgs_1</strain>
        <tissue evidence="3">Leaves</tissue>
    </source>
</reference>
<name>A0A834LKR5_RHOSS</name>
<dbReference type="PANTHER" id="PTHR31923">
    <property type="entry name" value="BSD DOMAIN-CONTAINING PROTEIN"/>
    <property type="match status" value="1"/>
</dbReference>
<dbReference type="AlphaFoldDB" id="A0A834LKR5"/>
<gene>
    <name evidence="3" type="ORF">RHSIM_Rhsim06G0063900</name>
</gene>
<feature type="compositionally biased region" description="Pro residues" evidence="1">
    <location>
        <begin position="85"/>
        <end position="97"/>
    </location>
</feature>
<dbReference type="InterPro" id="IPR005607">
    <property type="entry name" value="BSD_dom"/>
</dbReference>
<dbReference type="SMART" id="SM00751">
    <property type="entry name" value="BSD"/>
    <property type="match status" value="1"/>
</dbReference>
<feature type="compositionally biased region" description="Acidic residues" evidence="1">
    <location>
        <begin position="15"/>
        <end position="30"/>
    </location>
</feature>
<dbReference type="OrthoDB" id="2021158at2759"/>
<evidence type="ECO:0000313" key="4">
    <source>
        <dbReference type="Proteomes" id="UP000626092"/>
    </source>
</evidence>
<evidence type="ECO:0000313" key="3">
    <source>
        <dbReference type="EMBL" id="KAF7140386.1"/>
    </source>
</evidence>
<evidence type="ECO:0000256" key="1">
    <source>
        <dbReference type="SAM" id="MobiDB-lite"/>
    </source>
</evidence>
<protein>
    <recommendedName>
        <fullName evidence="2">BSD domain-containing protein</fullName>
    </recommendedName>
</protein>
<dbReference type="EMBL" id="WJXA01000006">
    <property type="protein sequence ID" value="KAF7140386.1"/>
    <property type="molecule type" value="Genomic_DNA"/>
</dbReference>
<keyword evidence="4" id="KW-1185">Reference proteome</keyword>
<dbReference type="PANTHER" id="PTHR31923:SF27">
    <property type="entry name" value="BSD DOMAIN-CONTAINING PROTEIN"/>
    <property type="match status" value="1"/>
</dbReference>
<proteinExistence type="predicted"/>
<dbReference type="Proteomes" id="UP000626092">
    <property type="component" value="Unassembled WGS sequence"/>
</dbReference>
<dbReference type="Pfam" id="PF03909">
    <property type="entry name" value="BSD"/>
    <property type="match status" value="1"/>
</dbReference>
<comment type="caution">
    <text evidence="3">The sequence shown here is derived from an EMBL/GenBank/DDBJ whole genome shotgun (WGS) entry which is preliminary data.</text>
</comment>
<feature type="region of interest" description="Disordered" evidence="1">
    <location>
        <begin position="1"/>
        <end position="101"/>
    </location>
</feature>
<feature type="domain" description="BSD" evidence="2">
    <location>
        <begin position="193"/>
        <end position="245"/>
    </location>
</feature>
<dbReference type="InterPro" id="IPR035925">
    <property type="entry name" value="BSD_dom_sf"/>
</dbReference>
<dbReference type="Gene3D" id="1.10.3970.10">
    <property type="entry name" value="BSD domain"/>
    <property type="match status" value="1"/>
</dbReference>